<keyword evidence="2" id="KW-0560">Oxidoreductase</keyword>
<dbReference type="GO" id="GO:0005506">
    <property type="term" value="F:iron ion binding"/>
    <property type="evidence" value="ECO:0007669"/>
    <property type="project" value="UniProtKB-ARBA"/>
</dbReference>
<evidence type="ECO:0000313" key="3">
    <source>
        <dbReference type="Proteomes" id="UP000316426"/>
    </source>
</evidence>
<protein>
    <submittedName>
        <fullName evidence="2">Phytanoyl-CoA dioxygenase (PhyH)</fullName>
    </submittedName>
</protein>
<organism evidence="2 3">
    <name type="scientific">Botrimarina mediterranea</name>
    <dbReference type="NCBI Taxonomy" id="2528022"/>
    <lineage>
        <taxon>Bacteria</taxon>
        <taxon>Pseudomonadati</taxon>
        <taxon>Planctomycetota</taxon>
        <taxon>Planctomycetia</taxon>
        <taxon>Pirellulales</taxon>
        <taxon>Lacipirellulaceae</taxon>
        <taxon>Botrimarina</taxon>
    </lineage>
</organism>
<proteinExistence type="predicted"/>
<dbReference type="Proteomes" id="UP000316426">
    <property type="component" value="Chromosome"/>
</dbReference>
<keyword evidence="2" id="KW-0223">Dioxygenase</keyword>
<gene>
    <name evidence="2" type="ORF">Spa11_30840</name>
</gene>
<name>A0A518KAQ2_9BACT</name>
<dbReference type="Pfam" id="PF05721">
    <property type="entry name" value="PhyH"/>
    <property type="match status" value="1"/>
</dbReference>
<dbReference type="SUPFAM" id="SSF51197">
    <property type="entry name" value="Clavaminate synthase-like"/>
    <property type="match status" value="1"/>
</dbReference>
<evidence type="ECO:0000313" key="2">
    <source>
        <dbReference type="EMBL" id="QDV74875.1"/>
    </source>
</evidence>
<evidence type="ECO:0000256" key="1">
    <source>
        <dbReference type="ARBA" id="ARBA00001954"/>
    </source>
</evidence>
<dbReference type="GO" id="GO:0016706">
    <property type="term" value="F:2-oxoglutarate-dependent dioxygenase activity"/>
    <property type="evidence" value="ECO:0007669"/>
    <property type="project" value="UniProtKB-ARBA"/>
</dbReference>
<keyword evidence="3" id="KW-1185">Reference proteome</keyword>
<dbReference type="RefSeq" id="WP_145113664.1">
    <property type="nucleotide sequence ID" value="NZ_CP036349.1"/>
</dbReference>
<dbReference type="PANTHER" id="PTHR20883:SF48">
    <property type="entry name" value="ECTOINE DIOXYGENASE"/>
    <property type="match status" value="1"/>
</dbReference>
<sequence>MNMAPKVRPLWQRAPIVGALSALRAYQAMRLPTRILPRDIKAIVRNWDPRMFHQLIRSGVTSAYIDQPCEFRQPAVVAPKAEVAPEYRLTQEQLESFYTRGFIGPIDVFTPEQMRDFKKDLLAIEGEKSQTYGFVTPRDRHFEMPRLWYYMKSPAVTDRIAQLLGPDLNCWRSQIFYKGPGSPAIQWHQASTFMVEDYQDPALFPADRNELFQITAWIAVDDSTHENGALKFASGTHSRIRTINFGGKEGFYNAAFELDFREEDQEIVEIPCRAGQMILFTERCIHGSAANKTDKHRIAFNLRAVPTNVAVYPGKKYYRSVYNGGKYHLDKWGVALLRGEDRHQLSRTIPAEMLERGYDAMPTRLAA</sequence>
<dbReference type="PANTHER" id="PTHR20883">
    <property type="entry name" value="PHYTANOYL-COA DIOXYGENASE DOMAIN CONTAINING 1"/>
    <property type="match status" value="1"/>
</dbReference>
<dbReference type="EMBL" id="CP036349">
    <property type="protein sequence ID" value="QDV74875.1"/>
    <property type="molecule type" value="Genomic_DNA"/>
</dbReference>
<reference evidence="2 3" key="1">
    <citation type="submission" date="2019-02" db="EMBL/GenBank/DDBJ databases">
        <title>Deep-cultivation of Planctomycetes and their phenomic and genomic characterization uncovers novel biology.</title>
        <authorList>
            <person name="Wiegand S."/>
            <person name="Jogler M."/>
            <person name="Boedeker C."/>
            <person name="Pinto D."/>
            <person name="Vollmers J."/>
            <person name="Rivas-Marin E."/>
            <person name="Kohn T."/>
            <person name="Peeters S.H."/>
            <person name="Heuer A."/>
            <person name="Rast P."/>
            <person name="Oberbeckmann S."/>
            <person name="Bunk B."/>
            <person name="Jeske O."/>
            <person name="Meyerdierks A."/>
            <person name="Storesund J.E."/>
            <person name="Kallscheuer N."/>
            <person name="Luecker S."/>
            <person name="Lage O.M."/>
            <person name="Pohl T."/>
            <person name="Merkel B.J."/>
            <person name="Hornburger P."/>
            <person name="Mueller R.-W."/>
            <person name="Bruemmer F."/>
            <person name="Labrenz M."/>
            <person name="Spormann A.M."/>
            <person name="Op den Camp H."/>
            <person name="Overmann J."/>
            <person name="Amann R."/>
            <person name="Jetten M.S.M."/>
            <person name="Mascher T."/>
            <person name="Medema M.H."/>
            <person name="Devos D.P."/>
            <person name="Kaster A.-K."/>
            <person name="Ovreas L."/>
            <person name="Rohde M."/>
            <person name="Galperin M.Y."/>
            <person name="Jogler C."/>
        </authorList>
    </citation>
    <scope>NUCLEOTIDE SEQUENCE [LARGE SCALE GENOMIC DNA]</scope>
    <source>
        <strain evidence="2 3">Spa11</strain>
    </source>
</reference>
<accession>A0A518KAQ2</accession>
<dbReference type="Gene3D" id="2.60.120.620">
    <property type="entry name" value="q2cbj1_9rhob like domain"/>
    <property type="match status" value="1"/>
</dbReference>
<dbReference type="AlphaFoldDB" id="A0A518KAQ2"/>
<comment type="cofactor">
    <cofactor evidence="1">
        <name>Fe(2+)</name>
        <dbReference type="ChEBI" id="CHEBI:29033"/>
    </cofactor>
</comment>
<dbReference type="KEGG" id="bmei:Spa11_30840"/>
<dbReference type="InterPro" id="IPR008775">
    <property type="entry name" value="Phytyl_CoA_dOase-like"/>
</dbReference>